<keyword evidence="2" id="KW-1185">Reference proteome</keyword>
<dbReference type="Gene3D" id="3.40.50.720">
    <property type="entry name" value="NAD(P)-binding Rossmann-like Domain"/>
    <property type="match status" value="1"/>
</dbReference>
<protein>
    <submittedName>
        <fullName evidence="1">Uncharacterized protein</fullName>
    </submittedName>
</protein>
<dbReference type="AlphaFoldDB" id="A0A3G8JFK0"/>
<dbReference type="KEGG" id="gom:D7316_00362"/>
<evidence type="ECO:0000313" key="2">
    <source>
        <dbReference type="Proteomes" id="UP000271469"/>
    </source>
</evidence>
<dbReference type="InterPro" id="IPR036291">
    <property type="entry name" value="NAD(P)-bd_dom_sf"/>
</dbReference>
<organism evidence="1 2">
    <name type="scientific">Gordonia insulae</name>
    <dbReference type="NCBI Taxonomy" id="2420509"/>
    <lineage>
        <taxon>Bacteria</taxon>
        <taxon>Bacillati</taxon>
        <taxon>Actinomycetota</taxon>
        <taxon>Actinomycetes</taxon>
        <taxon>Mycobacteriales</taxon>
        <taxon>Gordoniaceae</taxon>
        <taxon>Gordonia</taxon>
    </lineage>
</organism>
<gene>
    <name evidence="1" type="ORF">D7316_00362</name>
</gene>
<reference evidence="1 2" key="1">
    <citation type="submission" date="2018-11" db="EMBL/GenBank/DDBJ databases">
        <title>Gordonia insulae sp. nov., isolated from an island soil.</title>
        <authorList>
            <person name="Kim Y.S."/>
            <person name="Kim S.B."/>
        </authorList>
    </citation>
    <scope>NUCLEOTIDE SEQUENCE [LARGE SCALE GENOMIC DNA]</scope>
    <source>
        <strain evidence="1 2">MMS17-SY073</strain>
    </source>
</reference>
<dbReference type="RefSeq" id="WP_124706773.1">
    <property type="nucleotide sequence ID" value="NZ_CP033972.1"/>
</dbReference>
<accession>A0A3G8JFK0</accession>
<dbReference type="SUPFAM" id="SSF51735">
    <property type="entry name" value="NAD(P)-binding Rossmann-fold domains"/>
    <property type="match status" value="1"/>
</dbReference>
<evidence type="ECO:0000313" key="1">
    <source>
        <dbReference type="EMBL" id="AZG43793.1"/>
    </source>
</evidence>
<sequence length="106" mass="11138">MTTTETTATDTVLVVMDGSSRARAIVHQIVRSGHNVALTGPSPRDLVPFVDAAVRHQVWAVVSDPSDPEQIAAVIERASDVVGSVIMIVDPGGLLSDVHSADRQVA</sequence>
<proteinExistence type="predicted"/>
<dbReference type="EMBL" id="CP033972">
    <property type="protein sequence ID" value="AZG43793.1"/>
    <property type="molecule type" value="Genomic_DNA"/>
</dbReference>
<dbReference type="OrthoDB" id="4381111at2"/>
<name>A0A3G8JFK0_9ACTN</name>
<dbReference type="Proteomes" id="UP000271469">
    <property type="component" value="Chromosome"/>
</dbReference>